<evidence type="ECO:0000256" key="1">
    <source>
        <dbReference type="SAM" id="SignalP"/>
    </source>
</evidence>
<gene>
    <name evidence="2" type="ORF">SAMN05216229_106153</name>
</gene>
<sequence length="159" mass="17053">MLIRSLSFAALLACALPSVAAQYQAGDLLIDQPWSRELPPNAPAGAAYFTLHNQGGTFDRLIGASTPRAENSELHTHVHQDGLMKMQQIPAVEIPANSAVVFQPGGNHVMLFGLGKPLTAGEHFPLTLEFEKAGKVEVQVEVKTADGQMPMSHGQHQGH</sequence>
<dbReference type="PANTHER" id="PTHR36302">
    <property type="entry name" value="BLR7088 PROTEIN"/>
    <property type="match status" value="1"/>
</dbReference>
<accession>A0A1I5TKN1</accession>
<dbReference type="InterPro" id="IPR007410">
    <property type="entry name" value="LpqE-like"/>
</dbReference>
<dbReference type="AlphaFoldDB" id="A0A1I5TKN1"/>
<dbReference type="Pfam" id="PF04314">
    <property type="entry name" value="PCuAC"/>
    <property type="match status" value="1"/>
</dbReference>
<proteinExistence type="predicted"/>
<dbReference type="Gene3D" id="2.60.40.1890">
    <property type="entry name" value="PCu(A)C copper chaperone"/>
    <property type="match status" value="1"/>
</dbReference>
<dbReference type="PANTHER" id="PTHR36302:SF1">
    <property type="entry name" value="COPPER CHAPERONE PCU(A)C"/>
    <property type="match status" value="1"/>
</dbReference>
<dbReference type="Proteomes" id="UP000243084">
    <property type="component" value="Unassembled WGS sequence"/>
</dbReference>
<name>A0A1I5TKN1_9GAMM</name>
<dbReference type="SUPFAM" id="SSF110087">
    <property type="entry name" value="DR1885-like metal-binding protein"/>
    <property type="match status" value="1"/>
</dbReference>
<evidence type="ECO:0008006" key="4">
    <source>
        <dbReference type="Google" id="ProtNLM"/>
    </source>
</evidence>
<dbReference type="InterPro" id="IPR036182">
    <property type="entry name" value="PCuAC_sf"/>
</dbReference>
<dbReference type="InterPro" id="IPR058248">
    <property type="entry name" value="Lxx211020-like"/>
</dbReference>
<dbReference type="EMBL" id="FOXM01000006">
    <property type="protein sequence ID" value="SFP83187.1"/>
    <property type="molecule type" value="Genomic_DNA"/>
</dbReference>
<evidence type="ECO:0000313" key="3">
    <source>
        <dbReference type="Proteomes" id="UP000243084"/>
    </source>
</evidence>
<dbReference type="OrthoDB" id="9796962at2"/>
<keyword evidence="3" id="KW-1185">Reference proteome</keyword>
<dbReference type="RefSeq" id="WP_092430642.1">
    <property type="nucleotide sequence ID" value="NZ_FOXM01000006.1"/>
</dbReference>
<reference evidence="3" key="1">
    <citation type="submission" date="2016-10" db="EMBL/GenBank/DDBJ databases">
        <authorList>
            <person name="Varghese N."/>
            <person name="Submissions S."/>
        </authorList>
    </citation>
    <scope>NUCLEOTIDE SEQUENCE [LARGE SCALE GENOMIC DNA]</scope>
    <source>
        <strain evidence="3">JCM 18195</strain>
    </source>
</reference>
<evidence type="ECO:0000313" key="2">
    <source>
        <dbReference type="EMBL" id="SFP83187.1"/>
    </source>
</evidence>
<keyword evidence="1" id="KW-0732">Signal</keyword>
<feature type="chain" id="PRO_5017238049" description="Copper(I)-binding protein" evidence="1">
    <location>
        <begin position="21"/>
        <end position="159"/>
    </location>
</feature>
<protein>
    <recommendedName>
        <fullName evidence="4">Copper(I)-binding protein</fullName>
    </recommendedName>
</protein>
<organism evidence="2 3">
    <name type="scientific">Geopseudomonas sagittaria</name>
    <dbReference type="NCBI Taxonomy" id="1135990"/>
    <lineage>
        <taxon>Bacteria</taxon>
        <taxon>Pseudomonadati</taxon>
        <taxon>Pseudomonadota</taxon>
        <taxon>Gammaproteobacteria</taxon>
        <taxon>Pseudomonadales</taxon>
        <taxon>Pseudomonadaceae</taxon>
        <taxon>Geopseudomonas</taxon>
    </lineage>
</organism>
<feature type="signal peptide" evidence="1">
    <location>
        <begin position="1"/>
        <end position="20"/>
    </location>
</feature>